<reference evidence="1 2" key="1">
    <citation type="journal article" date="2014" name="Int. J. Syst. Evol. Microbiol.">
        <title>Nitrososphaera viennensis gen. nov., sp. nov., an aerobic and mesophilic, ammonia-oxidizing archaeon from soil and a member of the archaeal phylum Thaumarchaeota.</title>
        <authorList>
            <person name="Stieglmeier M."/>
            <person name="Klingl A."/>
            <person name="Alves R.J."/>
            <person name="Rittmann S.K."/>
            <person name="Melcher M."/>
            <person name="Leisch N."/>
            <person name="Schleper C."/>
        </authorList>
    </citation>
    <scope>NUCLEOTIDE SEQUENCE [LARGE SCALE GENOMIC DNA]</scope>
    <source>
        <strain evidence="1">EN76</strain>
    </source>
</reference>
<gene>
    <name evidence="1" type="ORF">NVIE_011840</name>
</gene>
<dbReference type="Proteomes" id="UP000027093">
    <property type="component" value="Chromosome"/>
</dbReference>
<keyword evidence="2" id="KW-1185">Reference proteome</keyword>
<accession>A0A060HPF8</accession>
<dbReference type="AlphaFoldDB" id="A0A060HPF8"/>
<dbReference type="EMBL" id="CP007536">
    <property type="protein sequence ID" value="AIC15416.1"/>
    <property type="molecule type" value="Genomic_DNA"/>
</dbReference>
<protein>
    <submittedName>
        <fullName evidence="1">Uncharacterized protein</fullName>
    </submittedName>
</protein>
<sequence>MLTRKAVDAIEDSLTDFLGEEVWRVLRNKLDHSRGVRLENILERSTAVKFAQALNDMLPPAAPFVLDKVSARLAHEFPRIRDAEQLSNFLHVVDEIRRRYDGAHVLSGIENHQHVALVYKSENDFSKILSSFRAAGIKKNRLNVLYALRNSRDAPKL</sequence>
<dbReference type="HOGENOM" id="CLU_1674045_0_0_2"/>
<name>A0A060HPF8_9ARCH</name>
<evidence type="ECO:0000313" key="2">
    <source>
        <dbReference type="Proteomes" id="UP000027093"/>
    </source>
</evidence>
<dbReference type="GeneID" id="74946445"/>
<dbReference type="RefSeq" id="WP_075054426.1">
    <property type="nucleotide sequence ID" value="NZ_CP007536.1"/>
</dbReference>
<proteinExistence type="predicted"/>
<evidence type="ECO:0000313" key="1">
    <source>
        <dbReference type="EMBL" id="AIC15416.1"/>
    </source>
</evidence>
<organism evidence="1 2">
    <name type="scientific">Nitrososphaera viennensis EN76</name>
    <dbReference type="NCBI Taxonomy" id="926571"/>
    <lineage>
        <taxon>Archaea</taxon>
        <taxon>Nitrososphaerota</taxon>
        <taxon>Nitrososphaeria</taxon>
        <taxon>Nitrososphaerales</taxon>
        <taxon>Nitrososphaeraceae</taxon>
        <taxon>Nitrososphaera</taxon>
    </lineage>
</organism>
<dbReference type="OrthoDB" id="378113at2157"/>
<dbReference type="KEGG" id="nvn:NVIE_011840"/>